<sequence>MAHAVEEAGPARPLTMADGTPLKVALARATRRSKIRAFLLVAPLLLFILVTFIFPIVDMLMRSVDNPEVNEAIPQTVAELENWDGEGLPQDAVFAAFIQEMGDRSEGQRRNIGRMGARLNYEDGGFRSLINKSQRAAAKIQDDPMQFALVGFDERWEDKATWPTLDALAETPEFAEVLPETAALLRKWETGNSPFAEKTPKPETYPTLLTELESAQADGSLDRLLPLVQAENEELAALLEKTATGAGEIRENPLRFALVGVDPDWGKPRTWTIIKQVSSPITFSYYLNAVDRTYDIEGNIVMQPEWKQIYVQLFMKTIYVSIGVTVACLILAYPISYLLATLPPSKGNLLLILVLLPFWTSLLVRTTSWIVLLQTQGVINDTLVFLGILSDDNRIEMIYNMTGTIIAMTHILLPFMVLPMYSVMKTISPSYMRAARSLGANPLIAFVRVYMPQTVPGIGAGSILVFILAIGYYITPALVGGQDGQLISNFIAYHMQKSLNWGLAAALGTILLAGVLVMYWLYDRLVGIDNMKLG</sequence>
<evidence type="ECO:0000256" key="1">
    <source>
        <dbReference type="ARBA" id="ARBA00004651"/>
    </source>
</evidence>
<evidence type="ECO:0000256" key="4">
    <source>
        <dbReference type="ARBA" id="ARBA00022475"/>
    </source>
</evidence>
<keyword evidence="7 8" id="KW-0472">Membrane</keyword>
<keyword evidence="3 8" id="KW-0813">Transport</keyword>
<proteinExistence type="inferred from homology"/>
<feature type="transmembrane region" description="Helical" evidence="8">
    <location>
        <begin position="499"/>
        <end position="522"/>
    </location>
</feature>
<evidence type="ECO:0000256" key="7">
    <source>
        <dbReference type="ARBA" id="ARBA00023136"/>
    </source>
</evidence>
<dbReference type="GO" id="GO:0055085">
    <property type="term" value="P:transmembrane transport"/>
    <property type="evidence" value="ECO:0007669"/>
    <property type="project" value="InterPro"/>
</dbReference>
<name>A0A8G2BIH0_9PROT</name>
<dbReference type="Proteomes" id="UP000198615">
    <property type="component" value="Unassembled WGS sequence"/>
</dbReference>
<organism evidence="10 11">
    <name type="scientific">Thalassobaculum litoreum DSM 18839</name>
    <dbReference type="NCBI Taxonomy" id="1123362"/>
    <lineage>
        <taxon>Bacteria</taxon>
        <taxon>Pseudomonadati</taxon>
        <taxon>Pseudomonadota</taxon>
        <taxon>Alphaproteobacteria</taxon>
        <taxon>Rhodospirillales</taxon>
        <taxon>Thalassobaculaceae</taxon>
        <taxon>Thalassobaculum</taxon>
    </lineage>
</organism>
<dbReference type="CDD" id="cd06261">
    <property type="entry name" value="TM_PBP2"/>
    <property type="match status" value="1"/>
</dbReference>
<keyword evidence="4" id="KW-1003">Cell membrane</keyword>
<comment type="similarity">
    <text evidence="2">Belongs to the binding-protein-dependent transport system permease family. CysTW subfamily.</text>
</comment>
<dbReference type="AlphaFoldDB" id="A0A8G2BIH0"/>
<evidence type="ECO:0000259" key="9">
    <source>
        <dbReference type="PROSITE" id="PS50928"/>
    </source>
</evidence>
<evidence type="ECO:0000256" key="8">
    <source>
        <dbReference type="RuleBase" id="RU363032"/>
    </source>
</evidence>
<reference evidence="10 11" key="1">
    <citation type="submission" date="2016-10" db="EMBL/GenBank/DDBJ databases">
        <authorList>
            <person name="Varghese N."/>
            <person name="Submissions S."/>
        </authorList>
    </citation>
    <scope>NUCLEOTIDE SEQUENCE [LARGE SCALE GENOMIC DNA]</scope>
    <source>
        <strain evidence="10 11">DSM 18839</strain>
    </source>
</reference>
<dbReference type="PANTHER" id="PTHR42929">
    <property type="entry name" value="INNER MEMBRANE ABC TRANSPORTER PERMEASE PROTEIN YDCU-RELATED-RELATED"/>
    <property type="match status" value="1"/>
</dbReference>
<feature type="transmembrane region" description="Helical" evidence="8">
    <location>
        <begin position="318"/>
        <end position="340"/>
    </location>
</feature>
<dbReference type="PROSITE" id="PS50928">
    <property type="entry name" value="ABC_TM1"/>
    <property type="match status" value="1"/>
</dbReference>
<evidence type="ECO:0000256" key="5">
    <source>
        <dbReference type="ARBA" id="ARBA00022692"/>
    </source>
</evidence>
<evidence type="ECO:0000256" key="2">
    <source>
        <dbReference type="ARBA" id="ARBA00007069"/>
    </source>
</evidence>
<dbReference type="PANTHER" id="PTHR42929:SF5">
    <property type="entry name" value="ABC TRANSPORTER PERMEASE PROTEIN"/>
    <property type="match status" value="1"/>
</dbReference>
<keyword evidence="5 8" id="KW-0812">Transmembrane</keyword>
<keyword evidence="11" id="KW-1185">Reference proteome</keyword>
<feature type="transmembrane region" description="Helical" evidence="8">
    <location>
        <begin position="37"/>
        <end position="57"/>
    </location>
</feature>
<dbReference type="Pfam" id="PF00528">
    <property type="entry name" value="BPD_transp_1"/>
    <property type="match status" value="1"/>
</dbReference>
<keyword evidence="6 8" id="KW-1133">Transmembrane helix</keyword>
<dbReference type="GO" id="GO:0005886">
    <property type="term" value="C:plasma membrane"/>
    <property type="evidence" value="ECO:0007669"/>
    <property type="project" value="UniProtKB-SubCell"/>
</dbReference>
<feature type="transmembrane region" description="Helical" evidence="8">
    <location>
        <begin position="401"/>
        <end position="422"/>
    </location>
</feature>
<feature type="transmembrane region" description="Helical" evidence="8">
    <location>
        <begin position="458"/>
        <end position="479"/>
    </location>
</feature>
<dbReference type="EMBL" id="FNBW01000007">
    <property type="protein sequence ID" value="SDF88797.1"/>
    <property type="molecule type" value="Genomic_DNA"/>
</dbReference>
<gene>
    <name evidence="10" type="ORF">SAMN05660686_02694</name>
</gene>
<comment type="caution">
    <text evidence="10">The sequence shown here is derived from an EMBL/GenBank/DDBJ whole genome shotgun (WGS) entry which is preliminary data.</text>
</comment>
<comment type="subcellular location">
    <subcellularLocation>
        <location evidence="1 8">Cell membrane</location>
        <topology evidence="1 8">Multi-pass membrane protein</topology>
    </subcellularLocation>
</comment>
<evidence type="ECO:0000313" key="10">
    <source>
        <dbReference type="EMBL" id="SDF88797.1"/>
    </source>
</evidence>
<dbReference type="Gene3D" id="1.10.3720.10">
    <property type="entry name" value="MetI-like"/>
    <property type="match status" value="1"/>
</dbReference>
<dbReference type="InterPro" id="IPR000515">
    <property type="entry name" value="MetI-like"/>
</dbReference>
<dbReference type="InterPro" id="IPR035906">
    <property type="entry name" value="MetI-like_sf"/>
</dbReference>
<accession>A0A8G2BIH0</accession>
<feature type="transmembrane region" description="Helical" evidence="8">
    <location>
        <begin position="347"/>
        <end position="364"/>
    </location>
</feature>
<evidence type="ECO:0000256" key="3">
    <source>
        <dbReference type="ARBA" id="ARBA00022448"/>
    </source>
</evidence>
<feature type="domain" description="ABC transmembrane type-1" evidence="9">
    <location>
        <begin position="314"/>
        <end position="522"/>
    </location>
</feature>
<evidence type="ECO:0000313" key="11">
    <source>
        <dbReference type="Proteomes" id="UP000198615"/>
    </source>
</evidence>
<dbReference type="SUPFAM" id="SSF161098">
    <property type="entry name" value="MetI-like"/>
    <property type="match status" value="1"/>
</dbReference>
<dbReference type="RefSeq" id="WP_175474221.1">
    <property type="nucleotide sequence ID" value="NZ_FNBW01000007.1"/>
</dbReference>
<evidence type="ECO:0000256" key="6">
    <source>
        <dbReference type="ARBA" id="ARBA00022989"/>
    </source>
</evidence>
<protein>
    <submittedName>
        <fullName evidence="10">Putative spermidine/putrescine transport system permease protein</fullName>
    </submittedName>
</protein>